<reference evidence="2 3" key="1">
    <citation type="journal article" date="2014" name="ISME J.">
        <title>Candidatus Competibacter-lineage genomes retrieved from metagenomes reveal functional metabolic diversity.</title>
        <authorList>
            <person name="McIlroy S.J."/>
            <person name="Albertsen M."/>
            <person name="Andresen E.K."/>
            <person name="Saunders A.M."/>
            <person name="Kristiansen R."/>
            <person name="Stokholm-Bjerregaard M."/>
            <person name="Nielsen K.L."/>
            <person name="Nielsen P.H."/>
        </authorList>
    </citation>
    <scope>NUCLEOTIDE SEQUENCE [LARGE SCALE GENOMIC DNA]</scope>
    <source>
        <strain evidence="2 3">Run_B_J11</strain>
    </source>
</reference>
<gene>
    <name evidence="2" type="ORF">BN874_400066</name>
</gene>
<organism evidence="2 3">
    <name type="scientific">Candidatus Contendobacter odensis Run_B_J11</name>
    <dbReference type="NCBI Taxonomy" id="1400861"/>
    <lineage>
        <taxon>Bacteria</taxon>
        <taxon>Pseudomonadati</taxon>
        <taxon>Pseudomonadota</taxon>
        <taxon>Gammaproteobacteria</taxon>
        <taxon>Candidatus Competibacteraceae</taxon>
        <taxon>Candidatus Contendibacter</taxon>
    </lineage>
</organism>
<dbReference type="Proteomes" id="UP000019184">
    <property type="component" value="Unassembled WGS sequence"/>
</dbReference>
<evidence type="ECO:0008006" key="4">
    <source>
        <dbReference type="Google" id="ProtNLM"/>
    </source>
</evidence>
<sequence>MSKITKSIYRVLFVNQGKLYELYAREIYQGELYGFIEVEELIFGERSSVLINPAEEKLQNEFAGVKRTFVPLHSIVRIDEVEREGVSKVRPVEGGDNVTPFPQSAFQPSGGRSKD</sequence>
<dbReference type="AlphaFoldDB" id="A0A7U7GDR5"/>
<accession>A0A7U7GDR5</accession>
<comment type="caution">
    <text evidence="2">The sequence shown here is derived from an EMBL/GenBank/DDBJ whole genome shotgun (WGS) entry which is preliminary data.</text>
</comment>
<dbReference type="EMBL" id="CBTK010000255">
    <property type="protein sequence ID" value="CDH46274.1"/>
    <property type="molecule type" value="Genomic_DNA"/>
</dbReference>
<dbReference type="RefSeq" id="WP_034434850.1">
    <property type="nucleotide sequence ID" value="NZ_CBTK010000255.1"/>
</dbReference>
<dbReference type="InterPro" id="IPR014949">
    <property type="entry name" value="DUF1820"/>
</dbReference>
<dbReference type="PIRSF" id="PIRSF028538">
    <property type="entry name" value="DUF1820"/>
    <property type="match status" value="1"/>
</dbReference>
<evidence type="ECO:0000256" key="1">
    <source>
        <dbReference type="SAM" id="MobiDB-lite"/>
    </source>
</evidence>
<evidence type="ECO:0000313" key="2">
    <source>
        <dbReference type="EMBL" id="CDH46274.1"/>
    </source>
</evidence>
<keyword evidence="3" id="KW-1185">Reference proteome</keyword>
<dbReference type="Pfam" id="PF08850">
    <property type="entry name" value="DUF1820"/>
    <property type="match status" value="1"/>
</dbReference>
<name>A0A7U7GDR5_9GAMM</name>
<feature type="region of interest" description="Disordered" evidence="1">
    <location>
        <begin position="87"/>
        <end position="115"/>
    </location>
</feature>
<protein>
    <recommendedName>
        <fullName evidence="4">DUF1820 domain-containing protein</fullName>
    </recommendedName>
</protein>
<proteinExistence type="predicted"/>
<evidence type="ECO:0000313" key="3">
    <source>
        <dbReference type="Proteomes" id="UP000019184"/>
    </source>
</evidence>